<sequence length="92" mass="9666">MAPTILRSLHGTGLNVDHVTLATPRSTSDHMAPAIHRSLTGDVDKVASAMCRSTSDNMAPAILRSLPGNFIGHFMTGPFTGPRSLTGPVRAT</sequence>
<evidence type="ECO:0000313" key="1">
    <source>
        <dbReference type="EMBL" id="KAH3850776.1"/>
    </source>
</evidence>
<reference evidence="1" key="1">
    <citation type="journal article" date="2019" name="bioRxiv">
        <title>The Genome of the Zebra Mussel, Dreissena polymorpha: A Resource for Invasive Species Research.</title>
        <authorList>
            <person name="McCartney M.A."/>
            <person name="Auch B."/>
            <person name="Kono T."/>
            <person name="Mallez S."/>
            <person name="Zhang Y."/>
            <person name="Obille A."/>
            <person name="Becker A."/>
            <person name="Abrahante J.E."/>
            <person name="Garbe J."/>
            <person name="Badalamenti J.P."/>
            <person name="Herman A."/>
            <person name="Mangelson H."/>
            <person name="Liachko I."/>
            <person name="Sullivan S."/>
            <person name="Sone E.D."/>
            <person name="Koren S."/>
            <person name="Silverstein K.A.T."/>
            <person name="Beckman K.B."/>
            <person name="Gohl D.M."/>
        </authorList>
    </citation>
    <scope>NUCLEOTIDE SEQUENCE</scope>
    <source>
        <strain evidence="1">Duluth1</strain>
        <tissue evidence="1">Whole animal</tissue>
    </source>
</reference>
<name>A0A9D4L362_DREPO</name>
<organism evidence="1 2">
    <name type="scientific">Dreissena polymorpha</name>
    <name type="common">Zebra mussel</name>
    <name type="synonym">Mytilus polymorpha</name>
    <dbReference type="NCBI Taxonomy" id="45954"/>
    <lineage>
        <taxon>Eukaryota</taxon>
        <taxon>Metazoa</taxon>
        <taxon>Spiralia</taxon>
        <taxon>Lophotrochozoa</taxon>
        <taxon>Mollusca</taxon>
        <taxon>Bivalvia</taxon>
        <taxon>Autobranchia</taxon>
        <taxon>Heteroconchia</taxon>
        <taxon>Euheterodonta</taxon>
        <taxon>Imparidentia</taxon>
        <taxon>Neoheterodontei</taxon>
        <taxon>Myida</taxon>
        <taxon>Dreissenoidea</taxon>
        <taxon>Dreissenidae</taxon>
        <taxon>Dreissena</taxon>
    </lineage>
</organism>
<keyword evidence="2" id="KW-1185">Reference proteome</keyword>
<comment type="caution">
    <text evidence="1">The sequence shown here is derived from an EMBL/GenBank/DDBJ whole genome shotgun (WGS) entry which is preliminary data.</text>
</comment>
<dbReference type="AlphaFoldDB" id="A0A9D4L362"/>
<reference evidence="1" key="2">
    <citation type="submission" date="2020-11" db="EMBL/GenBank/DDBJ databases">
        <authorList>
            <person name="McCartney M.A."/>
            <person name="Auch B."/>
            <person name="Kono T."/>
            <person name="Mallez S."/>
            <person name="Becker A."/>
            <person name="Gohl D.M."/>
            <person name="Silverstein K.A.T."/>
            <person name="Koren S."/>
            <person name="Bechman K.B."/>
            <person name="Herman A."/>
            <person name="Abrahante J.E."/>
            <person name="Garbe J."/>
        </authorList>
    </citation>
    <scope>NUCLEOTIDE SEQUENCE</scope>
    <source>
        <strain evidence="1">Duluth1</strain>
        <tissue evidence="1">Whole animal</tissue>
    </source>
</reference>
<protein>
    <submittedName>
        <fullName evidence="1">Uncharacterized protein</fullName>
    </submittedName>
</protein>
<gene>
    <name evidence="1" type="ORF">DPMN_093249</name>
</gene>
<evidence type="ECO:0000313" key="2">
    <source>
        <dbReference type="Proteomes" id="UP000828390"/>
    </source>
</evidence>
<dbReference type="EMBL" id="JAIWYP010000003">
    <property type="protein sequence ID" value="KAH3850776.1"/>
    <property type="molecule type" value="Genomic_DNA"/>
</dbReference>
<proteinExistence type="predicted"/>
<dbReference type="Proteomes" id="UP000828390">
    <property type="component" value="Unassembled WGS sequence"/>
</dbReference>
<accession>A0A9D4L362</accession>